<dbReference type="Pfam" id="PF00425">
    <property type="entry name" value="Chorismate_bind"/>
    <property type="match status" value="1"/>
</dbReference>
<organism evidence="2 3">
    <name type="scientific">Ancylomarina subtilis</name>
    <dbReference type="NCBI Taxonomy" id="1639035"/>
    <lineage>
        <taxon>Bacteria</taxon>
        <taxon>Pseudomonadati</taxon>
        <taxon>Bacteroidota</taxon>
        <taxon>Bacteroidia</taxon>
        <taxon>Marinilabiliales</taxon>
        <taxon>Marinifilaceae</taxon>
        <taxon>Ancylomarina</taxon>
    </lineage>
</organism>
<evidence type="ECO:0000313" key="2">
    <source>
        <dbReference type="EMBL" id="RZT93509.1"/>
    </source>
</evidence>
<dbReference type="NCBIfam" id="TIGR00553">
    <property type="entry name" value="pabB"/>
    <property type="match status" value="1"/>
</dbReference>
<dbReference type="AlphaFoldDB" id="A0A4V2FSA0"/>
<gene>
    <name evidence="2" type="ORF">EV201_2679</name>
</gene>
<dbReference type="PANTHER" id="PTHR11236">
    <property type="entry name" value="AMINOBENZOATE/ANTHRANILATE SYNTHASE"/>
    <property type="match status" value="1"/>
</dbReference>
<protein>
    <submittedName>
        <fullName evidence="2">Para-aminobenzoate synthetase component 1</fullName>
    </submittedName>
</protein>
<reference evidence="2 3" key="1">
    <citation type="submission" date="2019-02" db="EMBL/GenBank/DDBJ databases">
        <title>Genomic Encyclopedia of Type Strains, Phase IV (KMG-IV): sequencing the most valuable type-strain genomes for metagenomic binning, comparative biology and taxonomic classification.</title>
        <authorList>
            <person name="Goeker M."/>
        </authorList>
    </citation>
    <scope>NUCLEOTIDE SEQUENCE [LARGE SCALE GENOMIC DNA]</scope>
    <source>
        <strain evidence="2 3">DSM 28825</strain>
    </source>
</reference>
<dbReference type="InterPro" id="IPR015890">
    <property type="entry name" value="Chorismate_C"/>
</dbReference>
<evidence type="ECO:0000313" key="3">
    <source>
        <dbReference type="Proteomes" id="UP000293562"/>
    </source>
</evidence>
<dbReference type="InterPro" id="IPR019999">
    <property type="entry name" value="Anth_synth_I-like"/>
</dbReference>
<evidence type="ECO:0000259" key="1">
    <source>
        <dbReference type="Pfam" id="PF00425"/>
    </source>
</evidence>
<comment type="caution">
    <text evidence="2">The sequence shown here is derived from an EMBL/GenBank/DDBJ whole genome shotgun (WGS) entry which is preliminary data.</text>
</comment>
<dbReference type="SUPFAM" id="SSF56322">
    <property type="entry name" value="ADC synthase"/>
    <property type="match status" value="1"/>
</dbReference>
<sequence>MPFIWQAFFYARLINPLKLLYLCGMRKILSFQISDTNRFKQQLLIWSKPFKRFAVLDSHDVNQKANSKKEYNSYELLAGIAALQEIQVEANCFETLRQTYDKNQDWWFGFMTYDLKNELEDLKSENFDGVKMPALHFFQPRWVLALKESHLEVHYFEKENSAEEVEELIHQIIETEIEDPKASLVPNIKHRISKQEYLDAVNALKEHIRLGDIYEVNFCQEFYAEHCKIDPLETYRSLRQVSPTPYSCYYALGDKFLLSASPERYIKKQGSKIISQPIKGTAKRGANPEEDKQIKEFLYTDPKERAENIMIVDLVRNDLSRTAAKGTVKVEELCGIYTFPQVHQMISTVVSELRDDAHFVDCIKHSFPMGSMTGAPKVRAMKLIEKYEVTKRGLFSAAVGYITPEADFDFNVVIRSIQYNAKDDYLSFMVGGAITMQSEPEKEYQECLLKAKAIKQVLGND</sequence>
<name>A0A4V2FSA0_9BACT</name>
<feature type="domain" description="Chorismate-utilising enzyme C-terminal" evidence="1">
    <location>
        <begin position="194"/>
        <end position="450"/>
    </location>
</feature>
<dbReference type="PANTHER" id="PTHR11236:SF50">
    <property type="entry name" value="AMINODEOXYCHORISMATE SYNTHASE COMPONENT 1"/>
    <property type="match status" value="1"/>
</dbReference>
<proteinExistence type="predicted"/>
<dbReference type="InterPro" id="IPR005802">
    <property type="entry name" value="ADC_synth_comp_1"/>
</dbReference>
<dbReference type="GO" id="GO:0046820">
    <property type="term" value="F:4-amino-4-deoxychorismate synthase activity"/>
    <property type="evidence" value="ECO:0007669"/>
    <property type="project" value="TreeGrafter"/>
</dbReference>
<dbReference type="InterPro" id="IPR005801">
    <property type="entry name" value="ADC_synthase"/>
</dbReference>
<dbReference type="Gene3D" id="3.60.120.10">
    <property type="entry name" value="Anthranilate synthase"/>
    <property type="match status" value="1"/>
</dbReference>
<accession>A0A4V2FSA0</accession>
<dbReference type="PRINTS" id="PR00095">
    <property type="entry name" value="ANTSNTHASEI"/>
</dbReference>
<keyword evidence="3" id="KW-1185">Reference proteome</keyword>
<dbReference type="Proteomes" id="UP000293562">
    <property type="component" value="Unassembled WGS sequence"/>
</dbReference>
<dbReference type="EMBL" id="SHKN01000002">
    <property type="protein sequence ID" value="RZT93509.1"/>
    <property type="molecule type" value="Genomic_DNA"/>
</dbReference>
<dbReference type="GO" id="GO:0000162">
    <property type="term" value="P:L-tryptophan biosynthetic process"/>
    <property type="evidence" value="ECO:0007669"/>
    <property type="project" value="TreeGrafter"/>
</dbReference>
<dbReference type="GO" id="GO:0009396">
    <property type="term" value="P:folic acid-containing compound biosynthetic process"/>
    <property type="evidence" value="ECO:0007669"/>
    <property type="project" value="InterPro"/>
</dbReference>